<dbReference type="CDD" id="cd07208">
    <property type="entry name" value="Pat_hypo_Ecoli_yjju_like"/>
    <property type="match status" value="1"/>
</dbReference>
<feature type="short sequence motif" description="DGA/G" evidence="4">
    <location>
        <begin position="162"/>
        <end position="164"/>
    </location>
</feature>
<evidence type="ECO:0000259" key="5">
    <source>
        <dbReference type="PROSITE" id="PS51635"/>
    </source>
</evidence>
<feature type="active site" description="Proton acceptor" evidence="4">
    <location>
        <position position="162"/>
    </location>
</feature>
<dbReference type="Pfam" id="PF19890">
    <property type="entry name" value="DUF6363"/>
    <property type="match status" value="1"/>
</dbReference>
<dbReference type="InterPro" id="IPR016035">
    <property type="entry name" value="Acyl_Trfase/lysoPLipase"/>
</dbReference>
<evidence type="ECO:0000256" key="2">
    <source>
        <dbReference type="ARBA" id="ARBA00022963"/>
    </source>
</evidence>
<evidence type="ECO:0000256" key="3">
    <source>
        <dbReference type="ARBA" id="ARBA00023098"/>
    </source>
</evidence>
<gene>
    <name evidence="6" type="ORF">G5A70_01240</name>
</gene>
<evidence type="ECO:0000313" key="7">
    <source>
        <dbReference type="Proteomes" id="UP000822142"/>
    </source>
</evidence>
<protein>
    <submittedName>
        <fullName evidence="6">Patatin family protein</fullName>
    </submittedName>
</protein>
<keyword evidence="1 4" id="KW-0378">Hydrolase</keyword>
<dbReference type="PANTHER" id="PTHR14226:SF25">
    <property type="entry name" value="PHOSPHOESTERASE"/>
    <property type="match status" value="1"/>
</dbReference>
<evidence type="ECO:0000313" key="6">
    <source>
        <dbReference type="EMBL" id="NSJ84832.1"/>
    </source>
</evidence>
<dbReference type="RefSeq" id="WP_173747305.1">
    <property type="nucleotide sequence ID" value="NZ_JAAITA010000001.1"/>
</dbReference>
<dbReference type="Gene3D" id="3.40.1090.10">
    <property type="entry name" value="Cytosolic phospholipase A2 catalytic domain"/>
    <property type="match status" value="2"/>
</dbReference>
<dbReference type="InterPro" id="IPR050301">
    <property type="entry name" value="NTE"/>
</dbReference>
<name>A0ABX2I6W1_BLAHA</name>
<organism evidence="6 7">
    <name type="scientific">Blautia hansenii</name>
    <name type="common">Ruminococcus hansenii</name>
    <dbReference type="NCBI Taxonomy" id="1322"/>
    <lineage>
        <taxon>Bacteria</taxon>
        <taxon>Bacillati</taxon>
        <taxon>Bacillota</taxon>
        <taxon>Clostridia</taxon>
        <taxon>Lachnospirales</taxon>
        <taxon>Lachnospiraceae</taxon>
        <taxon>Blautia</taxon>
    </lineage>
</organism>
<dbReference type="SUPFAM" id="SSF52151">
    <property type="entry name" value="FabD/lysophospholipase-like"/>
    <property type="match status" value="1"/>
</dbReference>
<comment type="caution">
    <text evidence="6">The sequence shown here is derived from an EMBL/GenBank/DDBJ whole genome shotgun (WGS) entry which is preliminary data.</text>
</comment>
<keyword evidence="2 4" id="KW-0442">Lipid degradation</keyword>
<dbReference type="EMBL" id="JAAITA010000001">
    <property type="protein sequence ID" value="NSJ84832.1"/>
    <property type="molecule type" value="Genomic_DNA"/>
</dbReference>
<evidence type="ECO:0000256" key="4">
    <source>
        <dbReference type="PROSITE-ProRule" id="PRU01161"/>
    </source>
</evidence>
<dbReference type="InterPro" id="IPR002641">
    <property type="entry name" value="PNPLA_dom"/>
</dbReference>
<dbReference type="PANTHER" id="PTHR14226">
    <property type="entry name" value="NEUROPATHY TARGET ESTERASE/SWISS CHEESE D.MELANOGASTER"/>
    <property type="match status" value="1"/>
</dbReference>
<feature type="short sequence motif" description="GXSXG" evidence="4">
    <location>
        <begin position="40"/>
        <end position="44"/>
    </location>
</feature>
<dbReference type="InterPro" id="IPR037483">
    <property type="entry name" value="YjjU-like"/>
</dbReference>
<dbReference type="Pfam" id="PF01734">
    <property type="entry name" value="Patatin"/>
    <property type="match status" value="1"/>
</dbReference>
<keyword evidence="3 4" id="KW-0443">Lipid metabolism</keyword>
<accession>A0ABX2I6W1</accession>
<feature type="short sequence motif" description="GXGXXG" evidence="4">
    <location>
        <begin position="13"/>
        <end position="18"/>
    </location>
</feature>
<reference evidence="6 7" key="1">
    <citation type="journal article" date="2020" name="Cell Host Microbe">
        <title>Functional and Genomic Variation between Human-Derived Isolates of Lachnospiraceae Reveals Inter- and Intra-Species Diversity.</title>
        <authorList>
            <person name="Sorbara M.T."/>
            <person name="Littmann E.R."/>
            <person name="Fontana E."/>
            <person name="Moody T.U."/>
            <person name="Kohout C.E."/>
            <person name="Gjonbalaj M."/>
            <person name="Eaton V."/>
            <person name="Seok R."/>
            <person name="Leiner I.M."/>
            <person name="Pamer E.G."/>
        </authorList>
    </citation>
    <scope>NUCLEOTIDE SEQUENCE [LARGE SCALE GENOMIC DNA]</scope>
    <source>
        <strain evidence="6 7">MSK.15.26</strain>
    </source>
</reference>
<keyword evidence="7" id="KW-1185">Reference proteome</keyword>
<dbReference type="Proteomes" id="UP000822142">
    <property type="component" value="Unassembled WGS sequence"/>
</dbReference>
<sequence length="285" mass="32636">MTAKCKVGLVLEGGGMRGAFTAGVLDYFLDKNLSFHTCIGVSAGACHACSFLSKQRRRGFETNTDYLEDETYCSFKNLMKTGDLFGVDMCYRKIPEELNPYDYQAFSENPTEFYVVVTNCKTGEAEYKKITDMHRGIHYVRASSSLPLLSRTVWIKNTPYLDGGIADSIPVKQSEKLGNHKQVVVLTRQRGYRKEPNKAMPAAYLRYQREFPKLVARMKNRHLDYNAALDYLYEEEKKGNVFLICPEKPVEIGRIEKNREKLERLYEEGYIAAEKMGSALLDFMK</sequence>
<proteinExistence type="predicted"/>
<dbReference type="PROSITE" id="PS51635">
    <property type="entry name" value="PNPLA"/>
    <property type="match status" value="1"/>
</dbReference>
<feature type="domain" description="PNPLA" evidence="5">
    <location>
        <begin position="9"/>
        <end position="175"/>
    </location>
</feature>
<evidence type="ECO:0000256" key="1">
    <source>
        <dbReference type="ARBA" id="ARBA00022801"/>
    </source>
</evidence>
<feature type="active site" description="Nucleophile" evidence="4">
    <location>
        <position position="42"/>
    </location>
</feature>
<dbReference type="InterPro" id="IPR045943">
    <property type="entry name" value="DUF6363"/>
</dbReference>